<dbReference type="AlphaFoldDB" id="A0A382B835"/>
<evidence type="ECO:0008006" key="2">
    <source>
        <dbReference type="Google" id="ProtNLM"/>
    </source>
</evidence>
<protein>
    <recommendedName>
        <fullName evidence="2">Sulfotransferase domain-containing protein</fullName>
    </recommendedName>
</protein>
<proteinExistence type="predicted"/>
<accession>A0A382B835</accession>
<sequence length="127" mass="15171">MRLSNQPIFIVGCERSGTTILRLMLNEHSRIALPPQTKFSRKLYKRRLMFGDLLKKENRKRIIKWLLERKNNTKLTDLQLNDGLLVQIWEKCATLGDMIATVFQQYSLSRNKPRWGDKRPYYIRYIA</sequence>
<dbReference type="Pfam" id="PF13469">
    <property type="entry name" value="Sulfotransfer_3"/>
    <property type="match status" value="1"/>
</dbReference>
<dbReference type="SUPFAM" id="SSF52540">
    <property type="entry name" value="P-loop containing nucleoside triphosphate hydrolases"/>
    <property type="match status" value="1"/>
</dbReference>
<gene>
    <name evidence="1" type="ORF">METZ01_LOCUS162713</name>
</gene>
<evidence type="ECO:0000313" key="1">
    <source>
        <dbReference type="EMBL" id="SVB09859.1"/>
    </source>
</evidence>
<name>A0A382B835_9ZZZZ</name>
<dbReference type="InterPro" id="IPR027417">
    <property type="entry name" value="P-loop_NTPase"/>
</dbReference>
<reference evidence="1" key="1">
    <citation type="submission" date="2018-05" db="EMBL/GenBank/DDBJ databases">
        <authorList>
            <person name="Lanie J.A."/>
            <person name="Ng W.-L."/>
            <person name="Kazmierczak K.M."/>
            <person name="Andrzejewski T.M."/>
            <person name="Davidsen T.M."/>
            <person name="Wayne K.J."/>
            <person name="Tettelin H."/>
            <person name="Glass J.I."/>
            <person name="Rusch D."/>
            <person name="Podicherti R."/>
            <person name="Tsui H.-C.T."/>
            <person name="Winkler M.E."/>
        </authorList>
    </citation>
    <scope>NUCLEOTIDE SEQUENCE</scope>
</reference>
<dbReference type="Gene3D" id="3.40.50.300">
    <property type="entry name" value="P-loop containing nucleotide triphosphate hydrolases"/>
    <property type="match status" value="1"/>
</dbReference>
<organism evidence="1">
    <name type="scientific">marine metagenome</name>
    <dbReference type="NCBI Taxonomy" id="408172"/>
    <lineage>
        <taxon>unclassified sequences</taxon>
        <taxon>metagenomes</taxon>
        <taxon>ecological metagenomes</taxon>
    </lineage>
</organism>
<feature type="non-terminal residue" evidence="1">
    <location>
        <position position="127"/>
    </location>
</feature>
<dbReference type="EMBL" id="UINC01028599">
    <property type="protein sequence ID" value="SVB09859.1"/>
    <property type="molecule type" value="Genomic_DNA"/>
</dbReference>